<comment type="caution">
    <text evidence="1">The sequence shown here is derived from an EMBL/GenBank/DDBJ whole genome shotgun (WGS) entry which is preliminary data.</text>
</comment>
<evidence type="ECO:0000313" key="1">
    <source>
        <dbReference type="EMBL" id="OCT12616.1"/>
    </source>
</evidence>
<name>A0A1C0ZWZ3_9BACL</name>
<proteinExistence type="predicted"/>
<reference evidence="2" key="1">
    <citation type="submission" date="2016-05" db="EMBL/GenBank/DDBJ databases">
        <title>Paenibacillus oryzae. sp. nov., isolated from the rice root.</title>
        <authorList>
            <person name="Zhang J."/>
            <person name="Zhang X."/>
        </authorList>
    </citation>
    <scope>NUCLEOTIDE SEQUENCE [LARGE SCALE GENOMIC DNA]</scope>
    <source>
        <strain evidence="2">KCTC13222</strain>
    </source>
</reference>
<sequence>MNETYISTVHSESGRRVGVVIISDDVKFIRDSMKLTEAIRAVYGGDAIERSNAGGRITRKS</sequence>
<organism evidence="1 2">
    <name type="scientific">Paenibacillus pectinilyticus</name>
    <dbReference type="NCBI Taxonomy" id="512399"/>
    <lineage>
        <taxon>Bacteria</taxon>
        <taxon>Bacillati</taxon>
        <taxon>Bacillota</taxon>
        <taxon>Bacilli</taxon>
        <taxon>Bacillales</taxon>
        <taxon>Paenibacillaceae</taxon>
        <taxon>Paenibacillus</taxon>
    </lineage>
</organism>
<accession>A0A1C0ZWZ3</accession>
<dbReference type="STRING" id="512399.A8709_32925"/>
<evidence type="ECO:0000313" key="2">
    <source>
        <dbReference type="Proteomes" id="UP000093309"/>
    </source>
</evidence>
<keyword evidence="2" id="KW-1185">Reference proteome</keyword>
<dbReference type="EMBL" id="LYPC01000027">
    <property type="protein sequence ID" value="OCT12616.1"/>
    <property type="molecule type" value="Genomic_DNA"/>
</dbReference>
<gene>
    <name evidence="1" type="ORF">A8709_32925</name>
</gene>
<dbReference type="AlphaFoldDB" id="A0A1C0ZWZ3"/>
<dbReference type="Proteomes" id="UP000093309">
    <property type="component" value="Unassembled WGS sequence"/>
</dbReference>
<protein>
    <submittedName>
        <fullName evidence="1">Uncharacterized protein</fullName>
    </submittedName>
</protein>